<feature type="compositionally biased region" description="Low complexity" evidence="1">
    <location>
        <begin position="215"/>
        <end position="234"/>
    </location>
</feature>
<dbReference type="RefSeq" id="WP_149109391.1">
    <property type="nucleotide sequence ID" value="NZ_CP042425.1"/>
</dbReference>
<sequence length="407" mass="44016">MIGLASVIALAGLGAGAYFLFGGKKSSTDTAPVAGGQALIGQAPPTDAGINWVPAEDTDFAFKAAFPNLAATPYNPLDEIADPKKRDFAASVMKSMKAKYLQTRDGNRRYIINAVPLELGGMPPKVYLERLGSGLSLMYEGFTPEPGPVGESAGHPCQDFLLKADGKAKALRVVVTTGLNYTLVVEGSDVSLADPIVKGFFEHFASTKAAPASMTPKSTEPAPTTKPKTPTATAVGEWKPFSGSTVKFDMLFPGDTPTTVGTFDRVTNSTQRNYMETTWSKEQVTYESFEANQGGLKFTITAFFDGKLKHISASNAQGKRITMLQGAIYDKAVRHVFRTNHGNDFHDEVYSLTMKSGTGKVIVREVRAGSYSYFLRIEGTTSLNDEDPTVWKFMNSLKWPADAIEKK</sequence>
<protein>
    <submittedName>
        <fullName evidence="2">Uncharacterized protein</fullName>
    </submittedName>
</protein>
<evidence type="ECO:0000313" key="2">
    <source>
        <dbReference type="EMBL" id="QEL14502.1"/>
    </source>
</evidence>
<evidence type="ECO:0000256" key="1">
    <source>
        <dbReference type="SAM" id="MobiDB-lite"/>
    </source>
</evidence>
<dbReference type="AlphaFoldDB" id="A0A5C1A9L9"/>
<name>A0A5C1A9L9_9BACT</name>
<gene>
    <name evidence="2" type="ORF">PX52LOC_01392</name>
</gene>
<organism evidence="2 3">
    <name type="scientific">Limnoglobus roseus</name>
    <dbReference type="NCBI Taxonomy" id="2598579"/>
    <lineage>
        <taxon>Bacteria</taxon>
        <taxon>Pseudomonadati</taxon>
        <taxon>Planctomycetota</taxon>
        <taxon>Planctomycetia</taxon>
        <taxon>Gemmatales</taxon>
        <taxon>Gemmataceae</taxon>
        <taxon>Limnoglobus</taxon>
    </lineage>
</organism>
<dbReference type="KEGG" id="lrs:PX52LOC_01392"/>
<evidence type="ECO:0000313" key="3">
    <source>
        <dbReference type="Proteomes" id="UP000324974"/>
    </source>
</evidence>
<keyword evidence="3" id="KW-1185">Reference proteome</keyword>
<feature type="region of interest" description="Disordered" evidence="1">
    <location>
        <begin position="211"/>
        <end position="236"/>
    </location>
</feature>
<reference evidence="3" key="1">
    <citation type="submission" date="2019-08" db="EMBL/GenBank/DDBJ databases">
        <title>Limnoglobus roseus gen. nov., sp. nov., a novel freshwater planctomycete with a giant genome from the family Gemmataceae.</title>
        <authorList>
            <person name="Kulichevskaya I.S."/>
            <person name="Naumoff D.G."/>
            <person name="Miroshnikov K."/>
            <person name="Ivanova A."/>
            <person name="Philippov D.A."/>
            <person name="Hakobyan A."/>
            <person name="Rijpstra I.C."/>
            <person name="Sinninghe Damste J.S."/>
            <person name="Liesack W."/>
            <person name="Dedysh S.N."/>
        </authorList>
    </citation>
    <scope>NUCLEOTIDE SEQUENCE [LARGE SCALE GENOMIC DNA]</scope>
    <source>
        <strain evidence="3">PX52</strain>
    </source>
</reference>
<dbReference type="EMBL" id="CP042425">
    <property type="protein sequence ID" value="QEL14502.1"/>
    <property type="molecule type" value="Genomic_DNA"/>
</dbReference>
<proteinExistence type="predicted"/>
<accession>A0A5C1A9L9</accession>
<dbReference type="Proteomes" id="UP000324974">
    <property type="component" value="Chromosome"/>
</dbReference>